<protein>
    <recommendedName>
        <fullName evidence="8">Zinc finger PHD-type domain-containing protein</fullName>
    </recommendedName>
</protein>
<dbReference type="InterPro" id="IPR011011">
    <property type="entry name" value="Znf_FYVE_PHD"/>
</dbReference>
<keyword evidence="3" id="KW-0863">Zinc-finger</keyword>
<evidence type="ECO:0000313" key="9">
    <source>
        <dbReference type="EMBL" id="CAG2232227.1"/>
    </source>
</evidence>
<keyword evidence="4" id="KW-0862">Zinc</keyword>
<accession>A0A8S3TPD5</accession>
<keyword evidence="1" id="KW-0815">Transposition</keyword>
<evidence type="ECO:0000256" key="6">
    <source>
        <dbReference type="ARBA" id="ARBA00023172"/>
    </source>
</evidence>
<evidence type="ECO:0000256" key="1">
    <source>
        <dbReference type="ARBA" id="ARBA00022578"/>
    </source>
</evidence>
<dbReference type="GO" id="GO:0008270">
    <property type="term" value="F:zinc ion binding"/>
    <property type="evidence" value="ECO:0007669"/>
    <property type="project" value="UniProtKB-KW"/>
</dbReference>
<dbReference type="InterPro" id="IPR019786">
    <property type="entry name" value="Zinc_finger_PHD-type_CS"/>
</dbReference>
<dbReference type="PROSITE" id="PS01359">
    <property type="entry name" value="ZF_PHD_1"/>
    <property type="match status" value="1"/>
</dbReference>
<evidence type="ECO:0000256" key="4">
    <source>
        <dbReference type="ARBA" id="ARBA00022833"/>
    </source>
</evidence>
<keyword evidence="6" id="KW-0233">DNA recombination</keyword>
<evidence type="ECO:0000256" key="5">
    <source>
        <dbReference type="ARBA" id="ARBA00023125"/>
    </source>
</evidence>
<feature type="compositionally biased region" description="Basic residues" evidence="7">
    <location>
        <begin position="198"/>
        <end position="211"/>
    </location>
</feature>
<feature type="region of interest" description="Disordered" evidence="7">
    <location>
        <begin position="571"/>
        <end position="598"/>
    </location>
</feature>
<dbReference type="SUPFAM" id="SSF57903">
    <property type="entry name" value="FYVE/PHD zinc finger"/>
    <property type="match status" value="1"/>
</dbReference>
<evidence type="ECO:0000256" key="2">
    <source>
        <dbReference type="ARBA" id="ARBA00022723"/>
    </source>
</evidence>
<feature type="region of interest" description="Disordered" evidence="7">
    <location>
        <begin position="191"/>
        <end position="217"/>
    </location>
</feature>
<evidence type="ECO:0000256" key="3">
    <source>
        <dbReference type="ARBA" id="ARBA00022771"/>
    </source>
</evidence>
<name>A0A8S3TPD5_MYTED</name>
<reference evidence="9" key="1">
    <citation type="submission" date="2021-03" db="EMBL/GenBank/DDBJ databases">
        <authorList>
            <person name="Bekaert M."/>
        </authorList>
    </citation>
    <scope>NUCLEOTIDE SEQUENCE</scope>
</reference>
<dbReference type="OrthoDB" id="6121320at2759"/>
<dbReference type="GO" id="GO:0004803">
    <property type="term" value="F:transposase activity"/>
    <property type="evidence" value="ECO:0007669"/>
    <property type="project" value="InterPro"/>
</dbReference>
<organism evidence="9 10">
    <name type="scientific">Mytilus edulis</name>
    <name type="common">Blue mussel</name>
    <dbReference type="NCBI Taxonomy" id="6550"/>
    <lineage>
        <taxon>Eukaryota</taxon>
        <taxon>Metazoa</taxon>
        <taxon>Spiralia</taxon>
        <taxon>Lophotrochozoa</taxon>
        <taxon>Mollusca</taxon>
        <taxon>Bivalvia</taxon>
        <taxon>Autobranchia</taxon>
        <taxon>Pteriomorphia</taxon>
        <taxon>Mytilida</taxon>
        <taxon>Mytiloidea</taxon>
        <taxon>Mytilidae</taxon>
        <taxon>Mytilinae</taxon>
        <taxon>Mytilus</taxon>
    </lineage>
</organism>
<proteinExistence type="predicted"/>
<keyword evidence="10" id="KW-1185">Reference proteome</keyword>
<evidence type="ECO:0000256" key="7">
    <source>
        <dbReference type="SAM" id="MobiDB-lite"/>
    </source>
</evidence>
<keyword evidence="2" id="KW-0479">Metal-binding</keyword>
<comment type="caution">
    <text evidence="9">The sequence shown here is derived from an EMBL/GenBank/DDBJ whole genome shotgun (WGS) entry which is preliminary data.</text>
</comment>
<dbReference type="GO" id="GO:0003677">
    <property type="term" value="F:DNA binding"/>
    <property type="evidence" value="ECO:0007669"/>
    <property type="project" value="UniProtKB-KW"/>
</dbReference>
<evidence type="ECO:0000313" key="10">
    <source>
        <dbReference type="Proteomes" id="UP000683360"/>
    </source>
</evidence>
<dbReference type="Gene3D" id="3.30.40.10">
    <property type="entry name" value="Zinc/RING finger domain, C3HC4 (zinc finger)"/>
    <property type="match status" value="1"/>
</dbReference>
<keyword evidence="5" id="KW-0238">DNA-binding</keyword>
<feature type="domain" description="Zinc finger PHD-type" evidence="8">
    <location>
        <begin position="11"/>
        <end position="61"/>
    </location>
</feature>
<evidence type="ECO:0000259" key="8">
    <source>
        <dbReference type="SMART" id="SM00249"/>
    </source>
</evidence>
<sequence length="598" mass="68626">MSEEMKYPCIKCTECTDDCVIDAIQCTGCEKWVHTKCVPMSDVLLQKWSDANLSFLCENCCFTNEEFDGVKSLKRKDTFGVIKTEKGKKNFIPLENQPAPDEVVELIRNYSTSKKDSSYKRRVSWIGGDTNPIAIVEYIGIFPGLSAHGNTKKDTEYLRTPATVMTEMSDLLQKETPLNVYNKLTLKHDELSGPTSRRQVHDKKYRDKKNQRKNDCGQYMSRGNIADHINEIDKKLSEQDSIVKSIIRDHGKAPCLIMYTEQQLEDIKTLCCSGQSIVGIDKTFNLCDMHVTALCFKQTAVNMESTSEHPIFLGPVFIHDNSDFECFTNFFNHLKVKLRGIDTSKLVFGTDEEVGLINAVKEAFPQSRTILCTRHLRQNAKQKLIDDAVNKKDRDVILDSIFGNSGLLTADDVICFEAKSDEISKKTMESTNTFNRYFENRLKNNIQQLWETDLPEGHFDKPWTNNNSESLNHVLKRSIAWESKPLLDLVQIIEDAIKTQYKDLLRSIVSTGQYRLASTHQHFTISKTIWINKTSEERQRLFNRFRRFVPKDNKVSISSDGKMTVIKPRSLGKKIGQRKRKINERTTSFKRTKTSSEP</sequence>
<dbReference type="InterPro" id="IPR013083">
    <property type="entry name" value="Znf_RING/FYVE/PHD"/>
</dbReference>
<dbReference type="InterPro" id="IPR001965">
    <property type="entry name" value="Znf_PHD"/>
</dbReference>
<dbReference type="InterPro" id="IPR001207">
    <property type="entry name" value="Transposase_mutator"/>
</dbReference>
<dbReference type="Pfam" id="PF00872">
    <property type="entry name" value="Transposase_mut"/>
    <property type="match status" value="1"/>
</dbReference>
<dbReference type="SMART" id="SM00249">
    <property type="entry name" value="PHD"/>
    <property type="match status" value="1"/>
</dbReference>
<gene>
    <name evidence="9" type="ORF">MEDL_44963</name>
</gene>
<dbReference type="GO" id="GO:0006313">
    <property type="term" value="P:DNA transposition"/>
    <property type="evidence" value="ECO:0007669"/>
    <property type="project" value="InterPro"/>
</dbReference>
<dbReference type="EMBL" id="CAJPWZ010002171">
    <property type="protein sequence ID" value="CAG2232227.1"/>
    <property type="molecule type" value="Genomic_DNA"/>
</dbReference>
<dbReference type="Proteomes" id="UP000683360">
    <property type="component" value="Unassembled WGS sequence"/>
</dbReference>
<dbReference type="AlphaFoldDB" id="A0A8S3TPD5"/>